<evidence type="ECO:0000256" key="4">
    <source>
        <dbReference type="PROSITE-ProRule" id="PRU00134"/>
    </source>
</evidence>
<dbReference type="PROSITE" id="PS50865">
    <property type="entry name" value="ZF_MYND_2"/>
    <property type="match status" value="1"/>
</dbReference>
<dbReference type="Pfam" id="PF00856">
    <property type="entry name" value="SET"/>
    <property type="match status" value="1"/>
</dbReference>
<proteinExistence type="predicted"/>
<gene>
    <name evidence="7" type="ORF">HICCMSTLAB_LOCUS4316</name>
</gene>
<accession>A0A8J2H9V3</accession>
<keyword evidence="8" id="KW-1185">Reference proteome</keyword>
<dbReference type="SUPFAM" id="SSF82199">
    <property type="entry name" value="SET domain"/>
    <property type="match status" value="1"/>
</dbReference>
<dbReference type="InterPro" id="IPR053010">
    <property type="entry name" value="SET_SmydA-8"/>
</dbReference>
<evidence type="ECO:0000313" key="8">
    <source>
        <dbReference type="Proteomes" id="UP000786811"/>
    </source>
</evidence>
<name>A0A8J2H9V3_COTCN</name>
<dbReference type="PROSITE" id="PS50280">
    <property type="entry name" value="SET"/>
    <property type="match status" value="1"/>
</dbReference>
<dbReference type="InterPro" id="IPR001214">
    <property type="entry name" value="SET_dom"/>
</dbReference>
<dbReference type="Gene3D" id="1.10.220.160">
    <property type="match status" value="1"/>
</dbReference>
<evidence type="ECO:0000256" key="2">
    <source>
        <dbReference type="ARBA" id="ARBA00022771"/>
    </source>
</evidence>
<dbReference type="GO" id="GO:0008170">
    <property type="term" value="F:N-methyltransferase activity"/>
    <property type="evidence" value="ECO:0007669"/>
    <property type="project" value="UniProtKB-ARBA"/>
</dbReference>
<comment type="caution">
    <text evidence="7">The sequence shown here is derived from an EMBL/GenBank/DDBJ whole genome shotgun (WGS) entry which is preliminary data.</text>
</comment>
<dbReference type="OrthoDB" id="5952526at2759"/>
<dbReference type="Pfam" id="PF01753">
    <property type="entry name" value="zf-MYND"/>
    <property type="match status" value="1"/>
</dbReference>
<dbReference type="Gene3D" id="2.170.270.10">
    <property type="entry name" value="SET domain"/>
    <property type="match status" value="1"/>
</dbReference>
<evidence type="ECO:0000259" key="6">
    <source>
        <dbReference type="PROSITE" id="PS50865"/>
    </source>
</evidence>
<dbReference type="EMBL" id="CAJNRD030001118">
    <property type="protein sequence ID" value="CAG5085239.1"/>
    <property type="molecule type" value="Genomic_DNA"/>
</dbReference>
<evidence type="ECO:0000256" key="1">
    <source>
        <dbReference type="ARBA" id="ARBA00022723"/>
    </source>
</evidence>
<feature type="domain" description="SET" evidence="5">
    <location>
        <begin position="39"/>
        <end position="272"/>
    </location>
</feature>
<dbReference type="InterPro" id="IPR002893">
    <property type="entry name" value="Znf_MYND"/>
</dbReference>
<keyword evidence="2 4" id="KW-0863">Zinc-finger</keyword>
<evidence type="ECO:0000313" key="7">
    <source>
        <dbReference type="EMBL" id="CAG5085239.1"/>
    </source>
</evidence>
<keyword evidence="3" id="KW-0862">Zinc</keyword>
<evidence type="ECO:0000256" key="3">
    <source>
        <dbReference type="ARBA" id="ARBA00022833"/>
    </source>
</evidence>
<dbReference type="CDD" id="cd20071">
    <property type="entry name" value="SET_SMYD"/>
    <property type="match status" value="1"/>
</dbReference>
<reference evidence="7" key="1">
    <citation type="submission" date="2021-04" db="EMBL/GenBank/DDBJ databases">
        <authorList>
            <person name="Chebbi M.A.C M."/>
        </authorList>
    </citation>
    <scope>NUCLEOTIDE SEQUENCE</scope>
</reference>
<dbReference type="SMART" id="SM00317">
    <property type="entry name" value="SET"/>
    <property type="match status" value="1"/>
</dbReference>
<dbReference type="AlphaFoldDB" id="A0A8J2H9V3"/>
<organism evidence="7 8">
    <name type="scientific">Cotesia congregata</name>
    <name type="common">Parasitoid wasp</name>
    <name type="synonym">Apanteles congregatus</name>
    <dbReference type="NCBI Taxonomy" id="51543"/>
    <lineage>
        <taxon>Eukaryota</taxon>
        <taxon>Metazoa</taxon>
        <taxon>Ecdysozoa</taxon>
        <taxon>Arthropoda</taxon>
        <taxon>Hexapoda</taxon>
        <taxon>Insecta</taxon>
        <taxon>Pterygota</taxon>
        <taxon>Neoptera</taxon>
        <taxon>Endopterygota</taxon>
        <taxon>Hymenoptera</taxon>
        <taxon>Apocrita</taxon>
        <taxon>Ichneumonoidea</taxon>
        <taxon>Braconidae</taxon>
        <taxon>Microgastrinae</taxon>
        <taxon>Cotesia</taxon>
    </lineage>
</organism>
<dbReference type="SUPFAM" id="SSF144232">
    <property type="entry name" value="HIT/MYND zinc finger-like"/>
    <property type="match status" value="1"/>
</dbReference>
<feature type="domain" description="MYND-type" evidence="6">
    <location>
        <begin position="5"/>
        <end position="41"/>
    </location>
</feature>
<dbReference type="PANTHER" id="PTHR46455:SF4">
    <property type="entry name" value="GH11294P"/>
    <property type="match status" value="1"/>
</dbReference>
<protein>
    <submittedName>
        <fullName evidence="7">Isoform A (Drosophila melanogaster)</fullName>
    </submittedName>
</protein>
<dbReference type="GO" id="GO:0008757">
    <property type="term" value="F:S-adenosylmethionine-dependent methyltransferase activity"/>
    <property type="evidence" value="ECO:0007669"/>
    <property type="project" value="UniProtKB-ARBA"/>
</dbReference>
<dbReference type="PROSITE" id="PS01360">
    <property type="entry name" value="ZF_MYND_1"/>
    <property type="match status" value="1"/>
</dbReference>
<evidence type="ECO:0000259" key="5">
    <source>
        <dbReference type="PROSITE" id="PS50280"/>
    </source>
</evidence>
<dbReference type="GO" id="GO:0008270">
    <property type="term" value="F:zinc ion binding"/>
    <property type="evidence" value="ECO:0007669"/>
    <property type="project" value="UniProtKB-KW"/>
</dbReference>
<dbReference type="Proteomes" id="UP000786811">
    <property type="component" value="Unassembled WGS sequence"/>
</dbReference>
<dbReference type="PANTHER" id="PTHR46455">
    <property type="entry name" value="SET AND MYND DOMAIN CONTAINING, ARTHROPOD-SPECIFIC, MEMBER 4, ISOFORM A"/>
    <property type="match status" value="1"/>
</dbReference>
<dbReference type="Gene3D" id="6.10.140.2220">
    <property type="match status" value="2"/>
</dbReference>
<keyword evidence="1" id="KW-0479">Metal-binding</keyword>
<dbReference type="InterPro" id="IPR046341">
    <property type="entry name" value="SET_dom_sf"/>
</dbReference>
<dbReference type="GO" id="GO:0008276">
    <property type="term" value="F:protein methyltransferase activity"/>
    <property type="evidence" value="ECO:0007669"/>
    <property type="project" value="UniProtKB-ARBA"/>
</dbReference>
<sequence length="523" mass="59133">MNENCMVCGKPAEQKCSACKSAYYCSREHQKIHWKEHAKKCKLFRISEDEKVGRHYVATRKIDAGEVILRETKALVAGPAQGTPPLCLNCYSLLEKKTAKPCEKCGWPLCGNCTQHGDECLFTAKYHNSKVSVTEFGIPHPTYNCIGIVRALALKETNKDKYLQFMNLEAHDKNKDNKRLDEFLETAKFVKRFFKLDGVEDEEIARIAGIIQINGHEVPTTENPHVAVYNEASYFEHNCKANCSKSFTEEGGILIRAALPIAKGEHLTMCYTDPLWGVTNRRHHLYQTKLFECTCSRCSDPTEFGTMFNALKCAKKDCSGYILPPTFTTRLNLEAPPDYICNKCEKKTPSSDIDKQLEQIGIELATMKKNDVLICKNFIAKYSKVLHENHYYLTDVKMALVQLIGQQDGGLPACSDEVLSEKIALCKKLDELLRKLVPAEIRIRGLILFEVHAGIAEFGRRQGPDELRGMLMLSKNALTEAYQLLRYEPDILPEGKIAKIAYKNLKEMDIIIKTLCQKAASPM</sequence>